<evidence type="ECO:0000256" key="1">
    <source>
        <dbReference type="SAM" id="MobiDB-lite"/>
    </source>
</evidence>
<comment type="caution">
    <text evidence="2">The sequence shown here is derived from an EMBL/GenBank/DDBJ whole genome shotgun (WGS) entry which is preliminary data.</text>
</comment>
<evidence type="ECO:0000313" key="3">
    <source>
        <dbReference type="Proteomes" id="UP001159641"/>
    </source>
</evidence>
<dbReference type="Proteomes" id="UP001159641">
    <property type="component" value="Unassembled WGS sequence"/>
</dbReference>
<dbReference type="AlphaFoldDB" id="A0AB34HI15"/>
<proteinExistence type="predicted"/>
<protein>
    <submittedName>
        <fullName evidence="2">Uncharacterized protein</fullName>
    </submittedName>
</protein>
<sequence length="109" mass="12152">MAKLEVKTVNPDDAASALPGQDRITGGTDTVNEEFRCTALHNEAATLKKKDNVHQGNLEHLFSSENSIGTSLAAQWLRIHLPMQETRVQALVQEDPTCRRATNPMRHNY</sequence>
<keyword evidence="3" id="KW-1185">Reference proteome</keyword>
<organism evidence="2 3">
    <name type="scientific">Eschrichtius robustus</name>
    <name type="common">California gray whale</name>
    <name type="synonym">Eschrichtius gibbosus</name>
    <dbReference type="NCBI Taxonomy" id="9764"/>
    <lineage>
        <taxon>Eukaryota</taxon>
        <taxon>Metazoa</taxon>
        <taxon>Chordata</taxon>
        <taxon>Craniata</taxon>
        <taxon>Vertebrata</taxon>
        <taxon>Euteleostomi</taxon>
        <taxon>Mammalia</taxon>
        <taxon>Eutheria</taxon>
        <taxon>Laurasiatheria</taxon>
        <taxon>Artiodactyla</taxon>
        <taxon>Whippomorpha</taxon>
        <taxon>Cetacea</taxon>
        <taxon>Mysticeti</taxon>
        <taxon>Eschrichtiidae</taxon>
        <taxon>Eschrichtius</taxon>
    </lineage>
</organism>
<feature type="region of interest" description="Disordered" evidence="1">
    <location>
        <begin position="1"/>
        <end position="27"/>
    </location>
</feature>
<dbReference type="EMBL" id="JAIQCJ010001354">
    <property type="protein sequence ID" value="KAJ8790535.1"/>
    <property type="molecule type" value="Genomic_DNA"/>
</dbReference>
<reference evidence="2 3" key="1">
    <citation type="submission" date="2022-11" db="EMBL/GenBank/DDBJ databases">
        <title>Whole genome sequence of Eschrichtius robustus ER-17-0199.</title>
        <authorList>
            <person name="Bruniche-Olsen A."/>
            <person name="Black A.N."/>
            <person name="Fields C.J."/>
            <person name="Walden K."/>
            <person name="Dewoody J.A."/>
        </authorList>
    </citation>
    <scope>NUCLEOTIDE SEQUENCE [LARGE SCALE GENOMIC DNA]</scope>
    <source>
        <strain evidence="2">ER-17-0199</strain>
        <tissue evidence="2">Blubber</tissue>
    </source>
</reference>
<gene>
    <name evidence="2" type="ORF">J1605_004508</name>
</gene>
<name>A0AB34HI15_ESCRO</name>
<accession>A0AB34HI15</accession>
<evidence type="ECO:0000313" key="2">
    <source>
        <dbReference type="EMBL" id="KAJ8790535.1"/>
    </source>
</evidence>